<comment type="subcellular location">
    <subcellularLocation>
        <location evidence="1">Membrane</location>
        <topology evidence="1">Multi-pass membrane protein</topology>
    </subcellularLocation>
</comment>
<dbReference type="Proteomes" id="UP000774617">
    <property type="component" value="Unassembled WGS sequence"/>
</dbReference>
<evidence type="ECO:0000256" key="1">
    <source>
        <dbReference type="ARBA" id="ARBA00004141"/>
    </source>
</evidence>
<evidence type="ECO:0000256" key="2">
    <source>
        <dbReference type="ARBA" id="ARBA00006595"/>
    </source>
</evidence>
<evidence type="ECO:0000256" key="5">
    <source>
        <dbReference type="ARBA" id="ARBA00022989"/>
    </source>
</evidence>
<comment type="caution">
    <text evidence="9">The sequence shown here is derived from an EMBL/GenBank/DDBJ whole genome shotgun (WGS) entry which is preliminary data.</text>
</comment>
<keyword evidence="4 8" id="KW-0812">Transmembrane</keyword>
<feature type="transmembrane region" description="Helical" evidence="8">
    <location>
        <begin position="119"/>
        <end position="139"/>
    </location>
</feature>
<feature type="transmembrane region" description="Helical" evidence="8">
    <location>
        <begin position="146"/>
        <end position="166"/>
    </location>
</feature>
<reference evidence="9 10" key="1">
    <citation type="journal article" date="2021" name="Nat. Commun.">
        <title>Genetic determinants of endophytism in the Arabidopsis root mycobiome.</title>
        <authorList>
            <person name="Mesny F."/>
            <person name="Miyauchi S."/>
            <person name="Thiergart T."/>
            <person name="Pickel B."/>
            <person name="Atanasova L."/>
            <person name="Karlsson M."/>
            <person name="Huettel B."/>
            <person name="Barry K.W."/>
            <person name="Haridas S."/>
            <person name="Chen C."/>
            <person name="Bauer D."/>
            <person name="Andreopoulos W."/>
            <person name="Pangilinan J."/>
            <person name="LaButti K."/>
            <person name="Riley R."/>
            <person name="Lipzen A."/>
            <person name="Clum A."/>
            <person name="Drula E."/>
            <person name="Henrissat B."/>
            <person name="Kohler A."/>
            <person name="Grigoriev I.V."/>
            <person name="Martin F.M."/>
            <person name="Hacquard S."/>
        </authorList>
    </citation>
    <scope>NUCLEOTIDE SEQUENCE [LARGE SCALE GENOMIC DNA]</scope>
    <source>
        <strain evidence="9 10">MPI-SDFR-AT-0080</strain>
    </source>
</reference>
<evidence type="ECO:0000256" key="4">
    <source>
        <dbReference type="ARBA" id="ARBA00022692"/>
    </source>
</evidence>
<feature type="transmembrane region" description="Helical" evidence="8">
    <location>
        <begin position="511"/>
        <end position="534"/>
    </location>
</feature>
<dbReference type="InterPro" id="IPR036259">
    <property type="entry name" value="MFS_trans_sf"/>
</dbReference>
<dbReference type="InterPro" id="IPR052599">
    <property type="entry name" value="SLC43A_AATransporter"/>
</dbReference>
<dbReference type="InterPro" id="IPR011701">
    <property type="entry name" value="MFS"/>
</dbReference>
<feature type="transmembrane region" description="Helical" evidence="8">
    <location>
        <begin position="239"/>
        <end position="257"/>
    </location>
</feature>
<feature type="transmembrane region" description="Helical" evidence="8">
    <location>
        <begin position="471"/>
        <end position="491"/>
    </location>
</feature>
<keyword evidence="3" id="KW-0813">Transport</keyword>
<organism evidence="9 10">
    <name type="scientific">Macrophomina phaseolina</name>
    <dbReference type="NCBI Taxonomy" id="35725"/>
    <lineage>
        <taxon>Eukaryota</taxon>
        <taxon>Fungi</taxon>
        <taxon>Dikarya</taxon>
        <taxon>Ascomycota</taxon>
        <taxon>Pezizomycotina</taxon>
        <taxon>Dothideomycetes</taxon>
        <taxon>Dothideomycetes incertae sedis</taxon>
        <taxon>Botryosphaeriales</taxon>
        <taxon>Botryosphaeriaceae</taxon>
        <taxon>Macrophomina</taxon>
    </lineage>
</organism>
<accession>A0ABQ8FVY4</accession>
<feature type="transmembrane region" description="Helical" evidence="8">
    <location>
        <begin position="172"/>
        <end position="192"/>
    </location>
</feature>
<keyword evidence="5 8" id="KW-1133">Transmembrane helix</keyword>
<gene>
    <name evidence="9" type="ORF">B0J12DRAFT_768465</name>
</gene>
<feature type="transmembrane region" description="Helical" evidence="8">
    <location>
        <begin position="204"/>
        <end position="227"/>
    </location>
</feature>
<keyword evidence="10" id="KW-1185">Reference proteome</keyword>
<evidence type="ECO:0000256" key="7">
    <source>
        <dbReference type="SAM" id="MobiDB-lite"/>
    </source>
</evidence>
<feature type="transmembrane region" description="Helical" evidence="8">
    <location>
        <begin position="61"/>
        <end position="84"/>
    </location>
</feature>
<evidence type="ECO:0000256" key="3">
    <source>
        <dbReference type="ARBA" id="ARBA00022448"/>
    </source>
</evidence>
<dbReference type="Pfam" id="PF07690">
    <property type="entry name" value="MFS_1"/>
    <property type="match status" value="1"/>
</dbReference>
<proteinExistence type="inferred from homology"/>
<evidence type="ECO:0000256" key="8">
    <source>
        <dbReference type="SAM" id="Phobius"/>
    </source>
</evidence>
<dbReference type="PANTHER" id="PTHR20772:SF2">
    <property type="entry name" value="PROTEIN FMP42"/>
    <property type="match status" value="1"/>
</dbReference>
<dbReference type="Gene3D" id="1.20.1250.20">
    <property type="entry name" value="MFS general substrate transporter like domains"/>
    <property type="match status" value="1"/>
</dbReference>
<feature type="transmembrane region" description="Helical" evidence="8">
    <location>
        <begin position="353"/>
        <end position="375"/>
    </location>
</feature>
<evidence type="ECO:0000313" key="10">
    <source>
        <dbReference type="Proteomes" id="UP000774617"/>
    </source>
</evidence>
<comment type="similarity">
    <text evidence="2">Belongs to the SLC43A transporter (TC 2.A.1.44) family.</text>
</comment>
<protein>
    <submittedName>
        <fullName evidence="9">Major facilitator superfamily domain-containing protein</fullName>
    </submittedName>
</protein>
<name>A0ABQ8FVY4_9PEZI</name>
<dbReference type="EMBL" id="JAGTJR010000045">
    <property type="protein sequence ID" value="KAH7030204.1"/>
    <property type="molecule type" value="Genomic_DNA"/>
</dbReference>
<feature type="transmembrane region" description="Helical" evidence="8">
    <location>
        <begin position="395"/>
        <end position="415"/>
    </location>
</feature>
<sequence length="594" mass="65370">MAMIQRVSSVEGLRPWRSRSVSPAGSERRILSFNPVQEGAWGPAAQEELVPAFEVSKTRRILQVTAAVLYCLLAAGIVFGYAAIKPVLIEQGVYRDLCTKDELNAGVRVCYEQEIKLNFMFTVAAVSTNVCALPVGTILDRFGPRVSGLIGVMFLTVGALFFAFAADLPFDGYIPGYLFLALGGPFIFISSFQLSNTFPRYSGLILALLTGAFDTSSALFLFYRLIYQATGGDLTPKKFFLIYLVVPVYILIVQITLMPSKSYETVGEIASRADDAATDYHDSDEDIEEESLVQRLRDDRRARRESLASEITALLDGKDAAKRAEEEEKKKEISGVWGALHGKTAAQQILTPWFILITLFTVIQMTRINYFVATIRSQYEYLLGDYHKAVEVNTFFDVALPLGGVISVPFIGLVLDNTSTPFVLSLLVVIATSIGILGVIPQMWAAYANICLFVLYRPFYYTAVSDYAAKVFGFATFGKVYGLIICLAGLLNFLQSGLDALTHRTFHNNPIPVNVILLTTAFAVGVALVTFVSWKSRVIHRERVEEEAEDAREVLMPGAEMGFGNIDYAEHRGSNGSGDSPIRGRSYGTVNGTT</sequence>
<keyword evidence="6 8" id="KW-0472">Membrane</keyword>
<evidence type="ECO:0000256" key="6">
    <source>
        <dbReference type="ARBA" id="ARBA00023136"/>
    </source>
</evidence>
<dbReference type="PANTHER" id="PTHR20772">
    <property type="entry name" value="PROTEIN FMP42"/>
    <property type="match status" value="1"/>
</dbReference>
<feature type="region of interest" description="Disordered" evidence="7">
    <location>
        <begin position="572"/>
        <end position="594"/>
    </location>
</feature>
<dbReference type="SUPFAM" id="SSF103473">
    <property type="entry name" value="MFS general substrate transporter"/>
    <property type="match status" value="1"/>
</dbReference>
<evidence type="ECO:0000313" key="9">
    <source>
        <dbReference type="EMBL" id="KAH7030204.1"/>
    </source>
</evidence>